<evidence type="ECO:0000256" key="3">
    <source>
        <dbReference type="ARBA" id="ARBA00022475"/>
    </source>
</evidence>
<evidence type="ECO:0000256" key="6">
    <source>
        <dbReference type="ARBA" id="ARBA00023136"/>
    </source>
</evidence>
<dbReference type="PROSITE" id="PS51379">
    <property type="entry name" value="4FE4S_FER_2"/>
    <property type="match status" value="1"/>
</dbReference>
<dbReference type="GO" id="GO:0005886">
    <property type="term" value="C:plasma membrane"/>
    <property type="evidence" value="ECO:0007669"/>
    <property type="project" value="UniProtKB-SubCell"/>
</dbReference>
<keyword evidence="5 7" id="KW-1133">Transmembrane helix</keyword>
<evidence type="ECO:0000259" key="8">
    <source>
        <dbReference type="PROSITE" id="PS51379"/>
    </source>
</evidence>
<dbReference type="Pfam" id="PF13370">
    <property type="entry name" value="Fer4_13"/>
    <property type="match status" value="1"/>
</dbReference>
<dbReference type="EMBL" id="CP087994">
    <property type="protein sequence ID" value="UYO64157.1"/>
    <property type="molecule type" value="Genomic_DNA"/>
</dbReference>
<proteinExistence type="inferred from homology"/>
<evidence type="ECO:0000313" key="11">
    <source>
        <dbReference type="Proteomes" id="UP000176244"/>
    </source>
</evidence>
<feature type="transmembrane region" description="Helical" evidence="7">
    <location>
        <begin position="144"/>
        <end position="161"/>
    </location>
</feature>
<dbReference type="Proteomes" id="UP001163550">
    <property type="component" value="Chromosome"/>
</dbReference>
<keyword evidence="3" id="KW-1003">Cell membrane</keyword>
<dbReference type="InterPro" id="IPR017896">
    <property type="entry name" value="4Fe4S_Fe-S-bd"/>
</dbReference>
<organism evidence="9 11">
    <name type="scientific">Acetobacterium wieringae</name>
    <dbReference type="NCBI Taxonomy" id="52694"/>
    <lineage>
        <taxon>Bacteria</taxon>
        <taxon>Bacillati</taxon>
        <taxon>Bacillota</taxon>
        <taxon>Clostridia</taxon>
        <taxon>Eubacteriales</taxon>
        <taxon>Eubacteriaceae</taxon>
        <taxon>Acetobacterium</taxon>
    </lineage>
</organism>
<keyword evidence="12" id="KW-1185">Reference proteome</keyword>
<dbReference type="Proteomes" id="UP000176244">
    <property type="component" value="Unassembled WGS sequence"/>
</dbReference>
<dbReference type="SUPFAM" id="SSF54862">
    <property type="entry name" value="4Fe-4S ferredoxins"/>
    <property type="match status" value="1"/>
</dbReference>
<feature type="transmembrane region" description="Helical" evidence="7">
    <location>
        <begin position="83"/>
        <end position="100"/>
    </location>
</feature>
<feature type="domain" description="4Fe-4S ferredoxin-type" evidence="8">
    <location>
        <begin position="181"/>
        <end position="209"/>
    </location>
</feature>
<protein>
    <submittedName>
        <fullName evidence="9 10">Permease</fullName>
    </submittedName>
</protein>
<feature type="transmembrane region" description="Helical" evidence="7">
    <location>
        <begin position="112"/>
        <end position="132"/>
    </location>
</feature>
<gene>
    <name evidence="9" type="ORF">ACWI_28920</name>
    <name evidence="10" type="ORF">LNN31_07010</name>
</gene>
<dbReference type="STRING" id="52694.ACWI_28920"/>
<evidence type="ECO:0000256" key="7">
    <source>
        <dbReference type="SAM" id="Phobius"/>
    </source>
</evidence>
<accession>A0A1F2PFL7</accession>
<evidence type="ECO:0000256" key="2">
    <source>
        <dbReference type="ARBA" id="ARBA00006386"/>
    </source>
</evidence>
<keyword evidence="6 7" id="KW-0472">Membrane</keyword>
<evidence type="ECO:0000313" key="10">
    <source>
        <dbReference type="EMBL" id="UYO64157.1"/>
    </source>
</evidence>
<comment type="similarity">
    <text evidence="2">Belongs to the UPF0718 family.</text>
</comment>
<evidence type="ECO:0000256" key="4">
    <source>
        <dbReference type="ARBA" id="ARBA00022692"/>
    </source>
</evidence>
<reference evidence="9 11" key="1">
    <citation type="submission" date="2015-09" db="EMBL/GenBank/DDBJ databases">
        <title>Genome sequence of Acetobacterium wieringae DSM 1911.</title>
        <authorList>
            <person name="Poehlein A."/>
            <person name="Bengelsdorf F.R."/>
            <person name="Schiel-Bengelsdorf B."/>
            <person name="Duerre P."/>
            <person name="Daniel R."/>
        </authorList>
    </citation>
    <scope>NUCLEOTIDE SEQUENCE [LARGE SCALE GENOMIC DNA]</scope>
    <source>
        <strain evidence="9 11">DSM 1911</strain>
    </source>
</reference>
<dbReference type="AlphaFoldDB" id="A0A1F2PFL7"/>
<dbReference type="InterPro" id="IPR005524">
    <property type="entry name" value="DUF318"/>
</dbReference>
<dbReference type="EMBL" id="LKEU01000037">
    <property type="protein sequence ID" value="OFV69754.1"/>
    <property type="molecule type" value="Genomic_DNA"/>
</dbReference>
<dbReference type="Gene3D" id="3.30.70.20">
    <property type="match status" value="1"/>
</dbReference>
<reference evidence="10" key="2">
    <citation type="submission" date="2021-11" db="EMBL/GenBank/DDBJ databases">
        <title>Isoprene-degrading acetogen.</title>
        <authorList>
            <person name="Yang Y."/>
            <person name="Jin H."/>
            <person name="Yan J."/>
        </authorList>
    </citation>
    <scope>NUCLEOTIDE SEQUENCE</scope>
    <source>
        <strain evidence="10">Berkeley</strain>
    </source>
</reference>
<evidence type="ECO:0000313" key="9">
    <source>
        <dbReference type="EMBL" id="OFV69754.1"/>
    </source>
</evidence>
<evidence type="ECO:0000256" key="5">
    <source>
        <dbReference type="ARBA" id="ARBA00022989"/>
    </source>
</evidence>
<keyword evidence="4 7" id="KW-0812">Transmembrane</keyword>
<dbReference type="Pfam" id="PF03773">
    <property type="entry name" value="ArsP_1"/>
    <property type="match status" value="1"/>
</dbReference>
<dbReference type="RefSeq" id="WP_070372151.1">
    <property type="nucleotide sequence ID" value="NZ_CABIIK010000007.1"/>
</dbReference>
<name>A0A1F2PFL7_9FIRM</name>
<sequence>MTFLKSQLKNNRFLIIVLLAYVAVGIFAPDKFLPSLGNTWYYVKEMLLIMPVILLLTSLISAWVPKETIENAFGQNSGIKGSLFAFLLGSFSAGPIYAAFPVCKMLLSKGASIANIVIILSTWAVIKIPMLITESKFLGPEFMVVRWILTTLAIFLMGYLTSRFVKPEDLPADDEAAATDGPLALNADYCVGCGLCAKIAPNHFKMVGKKASIISQTLSPGDGLTITDAVAKCPARIIRFYN</sequence>
<feature type="transmembrane region" description="Helical" evidence="7">
    <location>
        <begin position="41"/>
        <end position="63"/>
    </location>
</feature>
<comment type="subcellular location">
    <subcellularLocation>
        <location evidence="1">Cell membrane</location>
        <topology evidence="1">Multi-pass membrane protein</topology>
    </subcellularLocation>
</comment>
<feature type="transmembrane region" description="Helical" evidence="7">
    <location>
        <begin position="12"/>
        <end position="29"/>
    </location>
</feature>
<evidence type="ECO:0000256" key="1">
    <source>
        <dbReference type="ARBA" id="ARBA00004651"/>
    </source>
</evidence>
<evidence type="ECO:0000313" key="12">
    <source>
        <dbReference type="Proteomes" id="UP001163550"/>
    </source>
</evidence>